<dbReference type="Gene3D" id="1.10.510.10">
    <property type="entry name" value="Transferase(Phosphotransferase) domain 1"/>
    <property type="match status" value="1"/>
</dbReference>
<keyword evidence="10" id="KW-0472">Membrane</keyword>
<evidence type="ECO:0000256" key="2">
    <source>
        <dbReference type="ARBA" id="ARBA00022527"/>
    </source>
</evidence>
<keyword evidence="16" id="KW-1185">Reference proteome</keyword>
<feature type="signal peptide" evidence="13">
    <location>
        <begin position="1"/>
        <end position="28"/>
    </location>
</feature>
<keyword evidence="11" id="KW-0325">Glycoprotein</keyword>
<reference evidence="15" key="2">
    <citation type="submission" date="2018-03" db="EMBL/GenBank/DDBJ databases">
        <title>The Triticum urartu genome reveals the dynamic nature of wheat genome evolution.</title>
        <authorList>
            <person name="Ling H."/>
            <person name="Ma B."/>
            <person name="Shi X."/>
            <person name="Liu H."/>
            <person name="Dong L."/>
            <person name="Sun H."/>
            <person name="Cao Y."/>
            <person name="Gao Q."/>
            <person name="Zheng S."/>
            <person name="Li Y."/>
            <person name="Yu Y."/>
            <person name="Du H."/>
            <person name="Qi M."/>
            <person name="Li Y."/>
            <person name="Yu H."/>
            <person name="Cui Y."/>
            <person name="Wang N."/>
            <person name="Chen C."/>
            <person name="Wu H."/>
            <person name="Zhao Y."/>
            <person name="Zhang J."/>
            <person name="Li Y."/>
            <person name="Zhou W."/>
            <person name="Zhang B."/>
            <person name="Hu W."/>
            <person name="Eijk M."/>
            <person name="Tang J."/>
            <person name="Witsenboer H."/>
            <person name="Zhao S."/>
            <person name="Li Z."/>
            <person name="Zhang A."/>
            <person name="Wang D."/>
            <person name="Liang C."/>
        </authorList>
    </citation>
    <scope>NUCLEOTIDE SEQUENCE [LARGE SCALE GENOMIC DNA]</scope>
    <source>
        <strain evidence="15">cv. G1812</strain>
    </source>
</reference>
<evidence type="ECO:0000313" key="16">
    <source>
        <dbReference type="Proteomes" id="UP000015106"/>
    </source>
</evidence>
<dbReference type="InterPro" id="IPR008271">
    <property type="entry name" value="Ser/Thr_kinase_AS"/>
</dbReference>
<keyword evidence="4" id="KW-0812">Transmembrane</keyword>
<dbReference type="PANTHER" id="PTHR27009">
    <property type="entry name" value="RUST RESISTANCE KINASE LR10-RELATED"/>
    <property type="match status" value="1"/>
</dbReference>
<keyword evidence="5 13" id="KW-0732">Signal</keyword>
<dbReference type="KEGG" id="tua:125542326"/>
<evidence type="ECO:0000256" key="12">
    <source>
        <dbReference type="PROSITE-ProRule" id="PRU10141"/>
    </source>
</evidence>
<dbReference type="GO" id="GO:0030247">
    <property type="term" value="F:polysaccharide binding"/>
    <property type="evidence" value="ECO:0007669"/>
    <property type="project" value="InterPro"/>
</dbReference>
<dbReference type="Pfam" id="PF07714">
    <property type="entry name" value="PK_Tyr_Ser-Thr"/>
    <property type="match status" value="1"/>
</dbReference>
<protein>
    <recommendedName>
        <fullName evidence="14">Protein kinase domain-containing protein</fullName>
    </recommendedName>
</protein>
<dbReference type="SMART" id="SM00220">
    <property type="entry name" value="S_TKc"/>
    <property type="match status" value="1"/>
</dbReference>
<evidence type="ECO:0000256" key="6">
    <source>
        <dbReference type="ARBA" id="ARBA00022741"/>
    </source>
</evidence>
<dbReference type="AlphaFoldDB" id="A0A8R7TQA9"/>
<dbReference type="Gene3D" id="3.30.200.20">
    <property type="entry name" value="Phosphorylase Kinase, domain 1"/>
    <property type="match status" value="1"/>
</dbReference>
<dbReference type="SUPFAM" id="SSF56112">
    <property type="entry name" value="Protein kinase-like (PK-like)"/>
    <property type="match status" value="1"/>
</dbReference>
<dbReference type="PROSITE" id="PS00108">
    <property type="entry name" value="PROTEIN_KINASE_ST"/>
    <property type="match status" value="1"/>
</dbReference>
<evidence type="ECO:0000256" key="5">
    <source>
        <dbReference type="ARBA" id="ARBA00022729"/>
    </source>
</evidence>
<keyword evidence="8 12" id="KW-0067">ATP-binding</keyword>
<dbReference type="Pfam" id="PF13947">
    <property type="entry name" value="GUB_WAK_bind"/>
    <property type="match status" value="1"/>
</dbReference>
<dbReference type="InterPro" id="IPR025287">
    <property type="entry name" value="WAK_GUB"/>
</dbReference>
<dbReference type="PROSITE" id="PS00107">
    <property type="entry name" value="PROTEIN_KINASE_ATP"/>
    <property type="match status" value="1"/>
</dbReference>
<evidence type="ECO:0000256" key="13">
    <source>
        <dbReference type="SAM" id="SignalP"/>
    </source>
</evidence>
<sequence>MATPSALHRWTALRALTFLTMLAVLVQGRNHRGDAACPRFSCGPLRNVSFPFRRAGDPAGCGDKSGELACADAKATLRIADATYYVTSINYTDSTFQIIDTDLDLHSNCPRLPRWNRRPHEYLDGTEEHLLWLFDYDDIGANLALVTYNLASFVECSQEVRNYGMYMPVACMSTSDSFVYVLTGPGASRVENLEPWCRYLAMTPLGGPENRLDIGATALENASYTDVVKSMRTGFAVRFTPFASFKDCLLRLIRTFREEPMQRGSIVLNPDLYIIECGIEAAPAPYIRVCLIILLFVTRTFKWINGPYRFLWGYLAVWTFFAYKYWKTRITIDAVEKFLRMQQMLTPTRYAYTDITAVTGHFRDKLGQGGYGSVFKGVLLNDFHVAVKMLAGNSNCNGEDFISEVSTIGRIHHVNVVRLVGFCSEEMRRALIYEYMPRGSLDKYIFSAKKSFSWDKLIDIALGIARGINYLHQGCEMQILHFDIKPHNILLDSNFVPKVADFGLAKLYPRDNSFVPSRALRGTIGYIAPEMISRSFGAISNKSDVYSFGMLLLEMAGGRRNADPNAANSSQAYYPSWVYDRLIEQEHVGEISTHVDTEMHELEKKLCIVGLWCIQMKSHDRPMMSEVIEMLEGNADSLQMPSRPFFCDEGHIHTEDTYNLSSELTEISEEDMSENIDV</sequence>
<dbReference type="GO" id="GO:0005524">
    <property type="term" value="F:ATP binding"/>
    <property type="evidence" value="ECO:0007669"/>
    <property type="project" value="UniProtKB-UniRule"/>
</dbReference>
<dbReference type="PROSITE" id="PS50011">
    <property type="entry name" value="PROTEIN_KINASE_DOM"/>
    <property type="match status" value="1"/>
</dbReference>
<keyword evidence="7" id="KW-0418">Kinase</keyword>
<name>A0A8R7TQA9_TRIUA</name>
<reference evidence="16" key="1">
    <citation type="journal article" date="2013" name="Nature">
        <title>Draft genome of the wheat A-genome progenitor Triticum urartu.</title>
        <authorList>
            <person name="Ling H.Q."/>
            <person name="Zhao S."/>
            <person name="Liu D."/>
            <person name="Wang J."/>
            <person name="Sun H."/>
            <person name="Zhang C."/>
            <person name="Fan H."/>
            <person name="Li D."/>
            <person name="Dong L."/>
            <person name="Tao Y."/>
            <person name="Gao C."/>
            <person name="Wu H."/>
            <person name="Li Y."/>
            <person name="Cui Y."/>
            <person name="Guo X."/>
            <person name="Zheng S."/>
            <person name="Wang B."/>
            <person name="Yu K."/>
            <person name="Liang Q."/>
            <person name="Yang W."/>
            <person name="Lou X."/>
            <person name="Chen J."/>
            <person name="Feng M."/>
            <person name="Jian J."/>
            <person name="Zhang X."/>
            <person name="Luo G."/>
            <person name="Jiang Y."/>
            <person name="Liu J."/>
            <person name="Wang Z."/>
            <person name="Sha Y."/>
            <person name="Zhang B."/>
            <person name="Wu H."/>
            <person name="Tang D."/>
            <person name="Shen Q."/>
            <person name="Xue P."/>
            <person name="Zou S."/>
            <person name="Wang X."/>
            <person name="Liu X."/>
            <person name="Wang F."/>
            <person name="Yang Y."/>
            <person name="An X."/>
            <person name="Dong Z."/>
            <person name="Zhang K."/>
            <person name="Zhang X."/>
            <person name="Luo M.C."/>
            <person name="Dvorak J."/>
            <person name="Tong Y."/>
            <person name="Wang J."/>
            <person name="Yang H."/>
            <person name="Li Z."/>
            <person name="Wang D."/>
            <person name="Zhang A."/>
            <person name="Wang J."/>
        </authorList>
    </citation>
    <scope>NUCLEOTIDE SEQUENCE</scope>
    <source>
        <strain evidence="16">cv. G1812</strain>
    </source>
</reference>
<evidence type="ECO:0000256" key="8">
    <source>
        <dbReference type="ARBA" id="ARBA00022840"/>
    </source>
</evidence>
<accession>A0A8R7TQA9</accession>
<feature type="domain" description="Protein kinase" evidence="14">
    <location>
        <begin position="360"/>
        <end position="646"/>
    </location>
</feature>
<evidence type="ECO:0000256" key="11">
    <source>
        <dbReference type="ARBA" id="ARBA00023180"/>
    </source>
</evidence>
<evidence type="ECO:0000256" key="10">
    <source>
        <dbReference type="ARBA" id="ARBA00023136"/>
    </source>
</evidence>
<dbReference type="InterPro" id="IPR045874">
    <property type="entry name" value="LRK10/LRL21-25-like"/>
</dbReference>
<dbReference type="GO" id="GO:0016020">
    <property type="term" value="C:membrane"/>
    <property type="evidence" value="ECO:0007669"/>
    <property type="project" value="UniProtKB-SubCell"/>
</dbReference>
<comment type="subcellular location">
    <subcellularLocation>
        <location evidence="1">Membrane</location>
        <topology evidence="1">Single-pass type I membrane protein</topology>
    </subcellularLocation>
</comment>
<reference evidence="15" key="3">
    <citation type="submission" date="2022-06" db="UniProtKB">
        <authorList>
            <consortium name="EnsemblPlants"/>
        </authorList>
    </citation>
    <scope>IDENTIFICATION</scope>
</reference>
<feature type="binding site" evidence="12">
    <location>
        <position position="388"/>
    </location>
    <ligand>
        <name>ATP</name>
        <dbReference type="ChEBI" id="CHEBI:30616"/>
    </ligand>
</feature>
<dbReference type="InterPro" id="IPR001245">
    <property type="entry name" value="Ser-Thr/Tyr_kinase_cat_dom"/>
</dbReference>
<dbReference type="FunFam" id="3.30.200.20:FF:000178">
    <property type="entry name" value="serine/threonine-protein kinase PBS1-like"/>
    <property type="match status" value="1"/>
</dbReference>
<dbReference type="Gramene" id="TuG1812G0300000199.01.T01">
    <property type="protein sequence ID" value="TuG1812G0300000199.01.T01"/>
    <property type="gene ID" value="TuG1812G0300000199.01"/>
</dbReference>
<dbReference type="GeneID" id="125542326"/>
<dbReference type="EnsemblPlants" id="TuG1812G0300000199.01.T01">
    <property type="protein sequence ID" value="TuG1812G0300000199.01.T01"/>
    <property type="gene ID" value="TuG1812G0300000199.01"/>
</dbReference>
<evidence type="ECO:0000256" key="4">
    <source>
        <dbReference type="ARBA" id="ARBA00022692"/>
    </source>
</evidence>
<gene>
    <name evidence="15" type="primary">LOC125542326</name>
</gene>
<evidence type="ECO:0000313" key="15">
    <source>
        <dbReference type="EnsemblPlants" id="TuG1812G0300000199.01.T01"/>
    </source>
</evidence>
<dbReference type="InterPro" id="IPR000719">
    <property type="entry name" value="Prot_kinase_dom"/>
</dbReference>
<dbReference type="Proteomes" id="UP000015106">
    <property type="component" value="Chromosome 3"/>
</dbReference>
<evidence type="ECO:0000256" key="9">
    <source>
        <dbReference type="ARBA" id="ARBA00022989"/>
    </source>
</evidence>
<keyword evidence="6 12" id="KW-0547">Nucleotide-binding</keyword>
<dbReference type="InterPro" id="IPR017441">
    <property type="entry name" value="Protein_kinase_ATP_BS"/>
</dbReference>
<feature type="chain" id="PRO_5035743819" description="Protein kinase domain-containing protein" evidence="13">
    <location>
        <begin position="29"/>
        <end position="678"/>
    </location>
</feature>
<evidence type="ECO:0000256" key="7">
    <source>
        <dbReference type="ARBA" id="ARBA00022777"/>
    </source>
</evidence>
<organism evidence="15 16">
    <name type="scientific">Triticum urartu</name>
    <name type="common">Red wild einkorn</name>
    <name type="synonym">Crithodium urartu</name>
    <dbReference type="NCBI Taxonomy" id="4572"/>
    <lineage>
        <taxon>Eukaryota</taxon>
        <taxon>Viridiplantae</taxon>
        <taxon>Streptophyta</taxon>
        <taxon>Embryophyta</taxon>
        <taxon>Tracheophyta</taxon>
        <taxon>Spermatophyta</taxon>
        <taxon>Magnoliopsida</taxon>
        <taxon>Liliopsida</taxon>
        <taxon>Poales</taxon>
        <taxon>Poaceae</taxon>
        <taxon>BOP clade</taxon>
        <taxon>Pooideae</taxon>
        <taxon>Triticodae</taxon>
        <taxon>Triticeae</taxon>
        <taxon>Triticinae</taxon>
        <taxon>Triticum</taxon>
    </lineage>
</organism>
<keyword evidence="9" id="KW-1133">Transmembrane helix</keyword>
<evidence type="ECO:0000256" key="1">
    <source>
        <dbReference type="ARBA" id="ARBA00004479"/>
    </source>
</evidence>
<dbReference type="GO" id="GO:0004674">
    <property type="term" value="F:protein serine/threonine kinase activity"/>
    <property type="evidence" value="ECO:0007669"/>
    <property type="project" value="UniProtKB-KW"/>
</dbReference>
<dbReference type="FunFam" id="1.10.510.10:FF:000590">
    <property type="entry name" value="PR5-like receptor kinase"/>
    <property type="match status" value="1"/>
</dbReference>
<proteinExistence type="predicted"/>
<evidence type="ECO:0000256" key="3">
    <source>
        <dbReference type="ARBA" id="ARBA00022679"/>
    </source>
</evidence>
<dbReference type="InterPro" id="IPR011009">
    <property type="entry name" value="Kinase-like_dom_sf"/>
</dbReference>
<dbReference type="OrthoDB" id="762694at2759"/>
<keyword evidence="2" id="KW-0723">Serine/threonine-protein kinase</keyword>
<evidence type="ECO:0000259" key="14">
    <source>
        <dbReference type="PROSITE" id="PS50011"/>
    </source>
</evidence>
<dbReference type="RefSeq" id="XP_048561268.1">
    <property type="nucleotide sequence ID" value="XM_048705311.1"/>
</dbReference>
<keyword evidence="3" id="KW-0808">Transferase</keyword>